<evidence type="ECO:0000256" key="1">
    <source>
        <dbReference type="SAM" id="Coils"/>
    </source>
</evidence>
<keyword evidence="1" id="KW-0175">Coiled coil</keyword>
<proteinExistence type="predicted"/>
<feature type="coiled-coil region" evidence="1">
    <location>
        <begin position="277"/>
        <end position="344"/>
    </location>
</feature>
<dbReference type="EMBL" id="BARS01005296">
    <property type="protein sequence ID" value="GAF71188.1"/>
    <property type="molecule type" value="Genomic_DNA"/>
</dbReference>
<organism evidence="2">
    <name type="scientific">marine sediment metagenome</name>
    <dbReference type="NCBI Taxonomy" id="412755"/>
    <lineage>
        <taxon>unclassified sequences</taxon>
        <taxon>metagenomes</taxon>
        <taxon>ecological metagenomes</taxon>
    </lineage>
</organism>
<sequence>KEKTEPTPALAQALLTGMGEAAIEQWTLGRKLGLLKNFRKMVAGGLSKVIWEGTKAFFRGTAEEGTQTFNRNFWQWVFTDRSQAWMANVSESMAAGGPMEMVMAGGFAAAGMVGPAIPTEQKIERIEKIRHSVNTNPDYTSEHKKEINAELDNVVEEVQQGKYDELEAVQEEAVREVAEPITPPPEAPERARIAERPAEPVKVPPKAVEAVPIAEVPKVEEPVPKKVKGRELTEKVSEIQEKAVQIKVTPIEPTKIISPEEAGPFKVVLKGTRLIDEKKFRGKAQTYENKIARLKTQIEQAKADKKMATANALIKQREKTTKLLSETKEKLSALKAIRIKANAEVVAAQKELLNLIETSIPPSAEQARALKLLQKITPEQQPKTNLRNLGAAIVQVGNLTQQIRKRDAISTIKKTEKKLRKKYGLRKNKIGKLRPEFQT</sequence>
<evidence type="ECO:0000313" key="2">
    <source>
        <dbReference type="EMBL" id="GAF71188.1"/>
    </source>
</evidence>
<feature type="non-terminal residue" evidence="2">
    <location>
        <position position="1"/>
    </location>
</feature>
<name>X0RQX7_9ZZZZ</name>
<protein>
    <submittedName>
        <fullName evidence="2">Uncharacterized protein</fullName>
    </submittedName>
</protein>
<feature type="non-terminal residue" evidence="2">
    <location>
        <position position="439"/>
    </location>
</feature>
<accession>X0RQX7</accession>
<dbReference type="AlphaFoldDB" id="X0RQX7"/>
<reference evidence="2" key="1">
    <citation type="journal article" date="2014" name="Front. Microbiol.">
        <title>High frequency of phylogenetically diverse reductive dehalogenase-homologous genes in deep subseafloor sedimentary metagenomes.</title>
        <authorList>
            <person name="Kawai M."/>
            <person name="Futagami T."/>
            <person name="Toyoda A."/>
            <person name="Takaki Y."/>
            <person name="Nishi S."/>
            <person name="Hori S."/>
            <person name="Arai W."/>
            <person name="Tsubouchi T."/>
            <person name="Morono Y."/>
            <person name="Uchiyama I."/>
            <person name="Ito T."/>
            <person name="Fujiyama A."/>
            <person name="Inagaki F."/>
            <person name="Takami H."/>
        </authorList>
    </citation>
    <scope>NUCLEOTIDE SEQUENCE</scope>
    <source>
        <strain evidence="2">Expedition CK06-06</strain>
    </source>
</reference>
<comment type="caution">
    <text evidence="2">The sequence shown here is derived from an EMBL/GenBank/DDBJ whole genome shotgun (WGS) entry which is preliminary data.</text>
</comment>
<gene>
    <name evidence="2" type="ORF">S01H1_10375</name>
</gene>